<dbReference type="OrthoDB" id="9943677at2759"/>
<dbReference type="GO" id="GO:0004520">
    <property type="term" value="F:DNA endonuclease activity"/>
    <property type="evidence" value="ECO:0007669"/>
    <property type="project" value="InterPro"/>
</dbReference>
<dbReference type="SUPFAM" id="SSF54060">
    <property type="entry name" value="His-Me finger endonucleases"/>
    <property type="match status" value="1"/>
</dbReference>
<sequence length="335" mass="39153">MTKDFTMKAFKVTGVNKRKRVGIAVKDLNELKLKGCEKLQIPTQEVTVCLEEDGTEVEDNKYLWSLPSQTVLMILCKGEKWEGGASMLLRSISRIEENICSRKENIYTCIHKELLDGDINKQTAVGLAEFVKNIKMNIKSSTREEDPDWFEGLSSKCRAKEEHLRYSAKARIRGYLDKAKEHFNAQKIPENTKLKLEQVMDSFKEQLKLNSYHGHYFVRSHSVDKERMCDRDGWFSCEGLYNEETCKHYHSINPYGSKESRILFSTWNLDHVIEKSREVLPCLVEAAKNIPRGRKINVQYFYDLLFTRMNLKLVHIACHDKREHATRCDRRKIYS</sequence>
<dbReference type="STRING" id="7574.A0A1S3JSC1"/>
<dbReference type="GO" id="GO:0016787">
    <property type="term" value="F:hydrolase activity"/>
    <property type="evidence" value="ECO:0007669"/>
    <property type="project" value="InterPro"/>
</dbReference>
<dbReference type="PANTHER" id="PTHR13067:SF2">
    <property type="entry name" value="CASPASE-ACTIVATED DNASE"/>
    <property type="match status" value="1"/>
</dbReference>
<evidence type="ECO:0000313" key="4">
    <source>
        <dbReference type="Proteomes" id="UP000085678"/>
    </source>
</evidence>
<proteinExistence type="predicted"/>
<name>A0A1S3JSC1_LINAN</name>
<dbReference type="GO" id="GO:0005737">
    <property type="term" value="C:cytoplasm"/>
    <property type="evidence" value="ECO:0007669"/>
    <property type="project" value="InterPro"/>
</dbReference>
<dbReference type="KEGG" id="lak:106175447"/>
<evidence type="ECO:0000259" key="3">
    <source>
        <dbReference type="PROSITE" id="PS51135"/>
    </source>
</evidence>
<evidence type="ECO:0000256" key="2">
    <source>
        <dbReference type="PROSITE-ProRule" id="PRU00447"/>
    </source>
</evidence>
<dbReference type="Proteomes" id="UP000085678">
    <property type="component" value="Unplaced"/>
</dbReference>
<dbReference type="GO" id="GO:0005634">
    <property type="term" value="C:nucleus"/>
    <property type="evidence" value="ECO:0007669"/>
    <property type="project" value="InterPro"/>
</dbReference>
<dbReference type="InterPro" id="IPR015311">
    <property type="entry name" value="DFF40_C"/>
</dbReference>
<reference evidence="5" key="2">
    <citation type="submission" date="2025-08" db="UniProtKB">
        <authorList>
            <consortium name="RefSeq"/>
        </authorList>
    </citation>
    <scope>IDENTIFICATION</scope>
</reference>
<dbReference type="SMART" id="SM00266">
    <property type="entry name" value="CAD"/>
    <property type="match status" value="1"/>
</dbReference>
<dbReference type="Pfam" id="PF02017">
    <property type="entry name" value="CIDE-N"/>
    <property type="match status" value="1"/>
</dbReference>
<accession>A0A1S3JSC1</accession>
<feature type="domain" description="CIDE-N" evidence="3">
    <location>
        <begin position="6"/>
        <end position="83"/>
    </location>
</feature>
<organism evidence="4 5">
    <name type="scientific">Lingula anatina</name>
    <name type="common">Brachiopod</name>
    <name type="synonym">Lingula unguis</name>
    <dbReference type="NCBI Taxonomy" id="7574"/>
    <lineage>
        <taxon>Eukaryota</taxon>
        <taxon>Metazoa</taxon>
        <taxon>Spiralia</taxon>
        <taxon>Lophotrochozoa</taxon>
        <taxon>Brachiopoda</taxon>
        <taxon>Linguliformea</taxon>
        <taxon>Lingulata</taxon>
        <taxon>Lingulida</taxon>
        <taxon>Linguloidea</taxon>
        <taxon>Lingulidae</taxon>
        <taxon>Lingula</taxon>
    </lineage>
</organism>
<dbReference type="InParanoid" id="A0A1S3JSC1"/>
<dbReference type="InterPro" id="IPR039729">
    <property type="entry name" value="DFF40"/>
</dbReference>
<dbReference type="Pfam" id="PF09230">
    <property type="entry name" value="DFF40"/>
    <property type="match status" value="1"/>
</dbReference>
<dbReference type="PROSITE" id="PS51135">
    <property type="entry name" value="CIDE_N"/>
    <property type="match status" value="1"/>
</dbReference>
<gene>
    <name evidence="5" type="primary">LOC106175447</name>
</gene>
<dbReference type="SUPFAM" id="SSF54277">
    <property type="entry name" value="CAD &amp; PB1 domains"/>
    <property type="match status" value="1"/>
</dbReference>
<dbReference type="CDD" id="cd01615">
    <property type="entry name" value="CIDE_N"/>
    <property type="match status" value="1"/>
</dbReference>
<dbReference type="FunCoup" id="A0A1S3JSC1">
    <property type="interactions" value="218"/>
</dbReference>
<protein>
    <submittedName>
        <fullName evidence="5">DNAation factor subunit beta</fullName>
    </submittedName>
</protein>
<keyword evidence="1 2" id="KW-0053">Apoptosis</keyword>
<dbReference type="AlphaFoldDB" id="A0A1S3JSC1"/>
<evidence type="ECO:0000313" key="5">
    <source>
        <dbReference type="RefSeq" id="XP_013412909.1"/>
    </source>
</evidence>
<dbReference type="RefSeq" id="XP_013412909.1">
    <property type="nucleotide sequence ID" value="XM_013557455.1"/>
</dbReference>
<dbReference type="InterPro" id="IPR044925">
    <property type="entry name" value="His-Me_finger_sf"/>
</dbReference>
<reference evidence="5" key="1">
    <citation type="journal article" date="2015" name="Nat. Commun.">
        <title>The Lingula genome provides insights into brachiopod evolution and the origin of phosphate biomineralization.</title>
        <authorList>
            <person name="Luo Y.J."/>
            <person name="Takeuchi T."/>
            <person name="Koyanagi R."/>
            <person name="Yamada L."/>
            <person name="Kanda M."/>
            <person name="Khalturina M."/>
            <person name="Fujie M."/>
            <person name="Yamasaki S.I."/>
            <person name="Endo K."/>
            <person name="Satoh N."/>
        </authorList>
    </citation>
    <scope>NUCLEOTIDE SEQUENCE</scope>
</reference>
<dbReference type="InterPro" id="IPR003508">
    <property type="entry name" value="CIDE-N_dom"/>
</dbReference>
<dbReference type="GO" id="GO:0006309">
    <property type="term" value="P:apoptotic DNA fragmentation"/>
    <property type="evidence" value="ECO:0007669"/>
    <property type="project" value="InterPro"/>
</dbReference>
<dbReference type="GeneID" id="106175447"/>
<dbReference type="PANTHER" id="PTHR13067">
    <property type="entry name" value="CASPASE-ACTIVATED DNASE"/>
    <property type="match status" value="1"/>
</dbReference>
<keyword evidence="4" id="KW-1185">Reference proteome</keyword>
<evidence type="ECO:0000256" key="1">
    <source>
        <dbReference type="ARBA" id="ARBA00022703"/>
    </source>
</evidence>
<dbReference type="Gene3D" id="3.10.20.10">
    <property type="match status" value="1"/>
</dbReference>